<name>A0A8S0SEM0_OLEEU</name>
<protein>
    <submittedName>
        <fullName evidence="1">F-box At1g10780</fullName>
    </submittedName>
</protein>
<gene>
    <name evidence="1" type="ORF">OLEA9_D002600</name>
</gene>
<reference evidence="1 2" key="1">
    <citation type="submission" date="2019-12" db="EMBL/GenBank/DDBJ databases">
        <authorList>
            <person name="Alioto T."/>
            <person name="Alioto T."/>
            <person name="Gomez Garrido J."/>
        </authorList>
    </citation>
    <scope>NUCLEOTIDE SEQUENCE [LARGE SCALE GENOMIC DNA]</scope>
</reference>
<feature type="non-terminal residue" evidence="1">
    <location>
        <position position="105"/>
    </location>
</feature>
<dbReference type="AlphaFoldDB" id="A0A8S0SEM0"/>
<dbReference type="InterPro" id="IPR032675">
    <property type="entry name" value="LRR_dom_sf"/>
</dbReference>
<evidence type="ECO:0000313" key="2">
    <source>
        <dbReference type="Proteomes" id="UP000594638"/>
    </source>
</evidence>
<sequence length="105" mass="11780">MIEVVGARLKDTALSDALRACPNLTHLLLLGCDGLKSLSIELPHLEHRKLYFTGIGNCLLLLNSPKLESFEVQGFSFIRVTNLLLKIIFIVVERITNNLIAIYFI</sequence>
<accession>A0A8S0SEM0</accession>
<dbReference type="Gramene" id="OE9D002600T1">
    <property type="protein sequence ID" value="OE9D002600C1"/>
    <property type="gene ID" value="OE9D002600"/>
</dbReference>
<evidence type="ECO:0000313" key="1">
    <source>
        <dbReference type="EMBL" id="CAA2991367.1"/>
    </source>
</evidence>
<dbReference type="Proteomes" id="UP000594638">
    <property type="component" value="Unassembled WGS sequence"/>
</dbReference>
<dbReference type="SUPFAM" id="SSF52047">
    <property type="entry name" value="RNI-like"/>
    <property type="match status" value="1"/>
</dbReference>
<organism evidence="1 2">
    <name type="scientific">Olea europaea subsp. europaea</name>
    <dbReference type="NCBI Taxonomy" id="158383"/>
    <lineage>
        <taxon>Eukaryota</taxon>
        <taxon>Viridiplantae</taxon>
        <taxon>Streptophyta</taxon>
        <taxon>Embryophyta</taxon>
        <taxon>Tracheophyta</taxon>
        <taxon>Spermatophyta</taxon>
        <taxon>Magnoliopsida</taxon>
        <taxon>eudicotyledons</taxon>
        <taxon>Gunneridae</taxon>
        <taxon>Pentapetalae</taxon>
        <taxon>asterids</taxon>
        <taxon>lamiids</taxon>
        <taxon>Lamiales</taxon>
        <taxon>Oleaceae</taxon>
        <taxon>Oleeae</taxon>
        <taxon>Olea</taxon>
    </lineage>
</organism>
<dbReference type="EMBL" id="CACTIH010005425">
    <property type="protein sequence ID" value="CAA2991367.1"/>
    <property type="molecule type" value="Genomic_DNA"/>
</dbReference>
<dbReference type="Gene3D" id="3.80.10.10">
    <property type="entry name" value="Ribonuclease Inhibitor"/>
    <property type="match status" value="1"/>
</dbReference>
<comment type="caution">
    <text evidence="1">The sequence shown here is derived from an EMBL/GenBank/DDBJ whole genome shotgun (WGS) entry which is preliminary data.</text>
</comment>
<proteinExistence type="predicted"/>
<keyword evidence="2" id="KW-1185">Reference proteome</keyword>